<organism evidence="1 2">
    <name type="scientific">Heterorhabditis bacteriophora</name>
    <name type="common">Entomopathogenic nematode worm</name>
    <dbReference type="NCBI Taxonomy" id="37862"/>
    <lineage>
        <taxon>Eukaryota</taxon>
        <taxon>Metazoa</taxon>
        <taxon>Ecdysozoa</taxon>
        <taxon>Nematoda</taxon>
        <taxon>Chromadorea</taxon>
        <taxon>Rhabditida</taxon>
        <taxon>Rhabditina</taxon>
        <taxon>Rhabditomorpha</taxon>
        <taxon>Strongyloidea</taxon>
        <taxon>Heterorhabditidae</taxon>
        <taxon>Heterorhabditis</taxon>
    </lineage>
</organism>
<name>A0A1I7W7S1_HETBA</name>
<accession>A0A1I7W7S1</accession>
<dbReference type="AlphaFoldDB" id="A0A1I7W7S1"/>
<evidence type="ECO:0000313" key="2">
    <source>
        <dbReference type="WBParaSite" id="Hba_00687"/>
    </source>
</evidence>
<proteinExistence type="predicted"/>
<dbReference type="WBParaSite" id="Hba_00687">
    <property type="protein sequence ID" value="Hba_00687"/>
    <property type="gene ID" value="Hba_00687"/>
</dbReference>
<sequence>MMNNIHVYLISKSTTNTLKPFHHFYFFIKLLKQARSNSSEKTNILIIHIFQITYRERIDNIL</sequence>
<evidence type="ECO:0000313" key="1">
    <source>
        <dbReference type="Proteomes" id="UP000095283"/>
    </source>
</evidence>
<protein>
    <submittedName>
        <fullName evidence="2">Uncharacterized protein</fullName>
    </submittedName>
</protein>
<reference evidence="2" key="1">
    <citation type="submission" date="2016-11" db="UniProtKB">
        <authorList>
            <consortium name="WormBaseParasite"/>
        </authorList>
    </citation>
    <scope>IDENTIFICATION</scope>
</reference>
<keyword evidence="1" id="KW-1185">Reference proteome</keyword>
<dbReference type="Proteomes" id="UP000095283">
    <property type="component" value="Unplaced"/>
</dbReference>